<dbReference type="InterPro" id="IPR013762">
    <property type="entry name" value="Integrase-like_cat_sf"/>
</dbReference>
<organism evidence="3 4">
    <name type="scientific">candidate division CSSED10-310 bacterium</name>
    <dbReference type="NCBI Taxonomy" id="2855610"/>
    <lineage>
        <taxon>Bacteria</taxon>
        <taxon>Bacteria division CSSED10-310</taxon>
    </lineage>
</organism>
<protein>
    <submittedName>
        <fullName evidence="3">Tyrosine-type recombinase/integrase</fullName>
    </submittedName>
</protein>
<accession>A0ABV6Z273</accession>
<dbReference type="Gene3D" id="1.10.443.10">
    <property type="entry name" value="Intergrase catalytic core"/>
    <property type="match status" value="1"/>
</dbReference>
<sequence length="74" mass="8437">MRDKKKVSIHSLRHSFATHLLERGLSLRHIQALLGHASPTTTARYAHLTTTIEKESRSTINELINTLHVDLKKL</sequence>
<evidence type="ECO:0000256" key="1">
    <source>
        <dbReference type="ARBA" id="ARBA00023172"/>
    </source>
</evidence>
<dbReference type="PROSITE" id="PS51898">
    <property type="entry name" value="TYR_RECOMBINASE"/>
    <property type="match status" value="1"/>
</dbReference>
<evidence type="ECO:0000313" key="4">
    <source>
        <dbReference type="Proteomes" id="UP001594351"/>
    </source>
</evidence>
<dbReference type="InterPro" id="IPR002104">
    <property type="entry name" value="Integrase_catalytic"/>
</dbReference>
<reference evidence="3 4" key="1">
    <citation type="submission" date="2024-09" db="EMBL/GenBank/DDBJ databases">
        <title>Laminarin stimulates single cell rates of sulfate reduction while oxygen inhibits transcriptomic activity in coastal marine sediment.</title>
        <authorList>
            <person name="Lindsay M."/>
            <person name="Orcutt B."/>
            <person name="Emerson D."/>
            <person name="Stepanauskas R."/>
            <person name="D'Angelo T."/>
        </authorList>
    </citation>
    <scope>NUCLEOTIDE SEQUENCE [LARGE SCALE GENOMIC DNA]</scope>
    <source>
        <strain evidence="3">SAG AM-311-K15</strain>
    </source>
</reference>
<comment type="caution">
    <text evidence="3">The sequence shown here is derived from an EMBL/GenBank/DDBJ whole genome shotgun (WGS) entry which is preliminary data.</text>
</comment>
<dbReference type="Proteomes" id="UP001594351">
    <property type="component" value="Unassembled WGS sequence"/>
</dbReference>
<dbReference type="SUPFAM" id="SSF56349">
    <property type="entry name" value="DNA breaking-rejoining enzymes"/>
    <property type="match status" value="1"/>
</dbReference>
<dbReference type="Pfam" id="PF00589">
    <property type="entry name" value="Phage_integrase"/>
    <property type="match status" value="1"/>
</dbReference>
<keyword evidence="1" id="KW-0233">DNA recombination</keyword>
<gene>
    <name evidence="3" type="ORF">ACFL27_19570</name>
</gene>
<feature type="domain" description="Tyr recombinase" evidence="2">
    <location>
        <begin position="1"/>
        <end position="59"/>
    </location>
</feature>
<dbReference type="EMBL" id="JBHPBY010000308">
    <property type="protein sequence ID" value="MFC1852403.1"/>
    <property type="molecule type" value="Genomic_DNA"/>
</dbReference>
<keyword evidence="4" id="KW-1185">Reference proteome</keyword>
<evidence type="ECO:0000259" key="2">
    <source>
        <dbReference type="PROSITE" id="PS51898"/>
    </source>
</evidence>
<evidence type="ECO:0000313" key="3">
    <source>
        <dbReference type="EMBL" id="MFC1852403.1"/>
    </source>
</evidence>
<proteinExistence type="predicted"/>
<dbReference type="InterPro" id="IPR011010">
    <property type="entry name" value="DNA_brk_join_enz"/>
</dbReference>
<name>A0ABV6Z273_UNCC1</name>